<evidence type="ECO:0000256" key="3">
    <source>
        <dbReference type="ARBA" id="ARBA00012663"/>
    </source>
</evidence>
<evidence type="ECO:0000259" key="13">
    <source>
        <dbReference type="Pfam" id="PF07364"/>
    </source>
</evidence>
<dbReference type="PANTHER" id="PTHR22600:SF57">
    <property type="entry name" value="BETA-N-ACETYLHEXOSAMINIDASE"/>
    <property type="match status" value="1"/>
</dbReference>
<evidence type="ECO:0000259" key="12">
    <source>
        <dbReference type="Pfam" id="PF07171"/>
    </source>
</evidence>
<dbReference type="PANTHER" id="PTHR22600">
    <property type="entry name" value="BETA-HEXOSAMINIDASE"/>
    <property type="match status" value="1"/>
</dbReference>
<feature type="region of interest" description="Disordered" evidence="9">
    <location>
        <begin position="579"/>
        <end position="608"/>
    </location>
</feature>
<evidence type="ECO:0000313" key="15">
    <source>
        <dbReference type="Proteomes" id="UP000035100"/>
    </source>
</evidence>
<dbReference type="GO" id="GO:0005975">
    <property type="term" value="P:carbohydrate metabolic process"/>
    <property type="evidence" value="ECO:0007669"/>
    <property type="project" value="InterPro"/>
</dbReference>
<dbReference type="STRING" id="1123501.Wenmar_01425"/>
<dbReference type="eggNOG" id="COG3525">
    <property type="taxonomic scope" value="Bacteria"/>
</dbReference>
<evidence type="ECO:0000256" key="1">
    <source>
        <dbReference type="ARBA" id="ARBA00001231"/>
    </source>
</evidence>
<dbReference type="EC" id="3.2.1.52" evidence="3"/>
<evidence type="ECO:0000256" key="9">
    <source>
        <dbReference type="SAM" id="MobiDB-lite"/>
    </source>
</evidence>
<dbReference type="PRINTS" id="PR00738">
    <property type="entry name" value="GLHYDRLASE20"/>
</dbReference>
<dbReference type="SUPFAM" id="SSF51445">
    <property type="entry name" value="(Trans)glycosidases"/>
    <property type="match status" value="1"/>
</dbReference>
<dbReference type="InterPro" id="IPR015995">
    <property type="entry name" value="MlrC_N"/>
</dbReference>
<evidence type="ECO:0000256" key="4">
    <source>
        <dbReference type="ARBA" id="ARBA00022801"/>
    </source>
</evidence>
<dbReference type="OrthoDB" id="9782658at2"/>
<proteinExistence type="inferred from homology"/>
<evidence type="ECO:0000256" key="2">
    <source>
        <dbReference type="ARBA" id="ARBA00006285"/>
    </source>
</evidence>
<evidence type="ECO:0000256" key="7">
    <source>
        <dbReference type="ARBA" id="ARBA00033000"/>
    </source>
</evidence>
<dbReference type="InterPro" id="IPR015882">
    <property type="entry name" value="HEX_bac_N"/>
</dbReference>
<evidence type="ECO:0000256" key="5">
    <source>
        <dbReference type="ARBA" id="ARBA00023295"/>
    </source>
</evidence>
<feature type="active site" description="Proton donor" evidence="8">
    <location>
        <position position="435"/>
    </location>
</feature>
<dbReference type="Gene3D" id="3.20.20.80">
    <property type="entry name" value="Glycosidases"/>
    <property type="match status" value="1"/>
</dbReference>
<feature type="domain" description="Glycoside hydrolase family 20 catalytic" evidence="10">
    <location>
        <begin position="260"/>
        <end position="525"/>
    </location>
</feature>
<keyword evidence="15" id="KW-1185">Reference proteome</keyword>
<comment type="caution">
    <text evidence="14">The sequence shown here is derived from an EMBL/GenBank/DDBJ whole genome shotgun (WGS) entry which is preliminary data.</text>
</comment>
<feature type="domain" description="Beta-hexosaminidase bacterial type N-terminal" evidence="11">
    <location>
        <begin position="170"/>
        <end position="256"/>
    </location>
</feature>
<accession>A0A0D0NNL7</accession>
<dbReference type="GO" id="GO:0016020">
    <property type="term" value="C:membrane"/>
    <property type="evidence" value="ECO:0007669"/>
    <property type="project" value="TreeGrafter"/>
</dbReference>
<feature type="domain" description="Microcystin LR degradation protein MlrC N-terminal" evidence="13">
    <location>
        <begin position="627"/>
        <end position="903"/>
    </location>
</feature>
<dbReference type="Gene3D" id="3.30.379.10">
    <property type="entry name" value="Chitobiase/beta-hexosaminidase domain 2-like"/>
    <property type="match status" value="1"/>
</dbReference>
<gene>
    <name evidence="14" type="ORF">Wenmar_01425</name>
</gene>
<dbReference type="Pfam" id="PF07171">
    <property type="entry name" value="MlrC_C"/>
    <property type="match status" value="1"/>
</dbReference>
<dbReference type="Pfam" id="PF07364">
    <property type="entry name" value="DUF1485"/>
    <property type="match status" value="1"/>
</dbReference>
<protein>
    <recommendedName>
        <fullName evidence="3">beta-N-acetylhexosaminidase</fullName>
        <ecNumber evidence="3">3.2.1.52</ecNumber>
    </recommendedName>
    <alternativeName>
        <fullName evidence="6">Beta-N-acetylhexosaminidase</fullName>
    </alternativeName>
    <alternativeName>
        <fullName evidence="7">N-acetyl-beta-glucosaminidase</fullName>
    </alternativeName>
</protein>
<feature type="compositionally biased region" description="Basic and acidic residues" evidence="9">
    <location>
        <begin position="579"/>
        <end position="607"/>
    </location>
</feature>
<evidence type="ECO:0000313" key="14">
    <source>
        <dbReference type="EMBL" id="KIQ69855.1"/>
    </source>
</evidence>
<organism evidence="14 15">
    <name type="scientific">Wenxinia marina DSM 24838</name>
    <dbReference type="NCBI Taxonomy" id="1123501"/>
    <lineage>
        <taxon>Bacteria</taxon>
        <taxon>Pseudomonadati</taxon>
        <taxon>Pseudomonadota</taxon>
        <taxon>Alphaproteobacteria</taxon>
        <taxon>Rhodobacterales</taxon>
        <taxon>Roseobacteraceae</taxon>
        <taxon>Wenxinia</taxon>
    </lineage>
</organism>
<dbReference type="EMBL" id="AONG01000008">
    <property type="protein sequence ID" value="KIQ69855.1"/>
    <property type="molecule type" value="Genomic_DNA"/>
</dbReference>
<comment type="catalytic activity">
    <reaction evidence="1">
        <text>Hydrolysis of terminal non-reducing N-acetyl-D-hexosamine residues in N-acetyl-beta-D-hexosaminides.</text>
        <dbReference type="EC" id="3.2.1.52"/>
    </reaction>
</comment>
<dbReference type="SUPFAM" id="SSF55545">
    <property type="entry name" value="beta-N-acetylhexosaminidase-like domain"/>
    <property type="match status" value="1"/>
</dbReference>
<evidence type="ECO:0000259" key="11">
    <source>
        <dbReference type="Pfam" id="PF02838"/>
    </source>
</evidence>
<dbReference type="InterPro" id="IPR029018">
    <property type="entry name" value="Hex-like_dom2"/>
</dbReference>
<dbReference type="InterPro" id="IPR017853">
    <property type="entry name" value="GH"/>
</dbReference>
<dbReference type="GO" id="GO:0004563">
    <property type="term" value="F:beta-N-acetylhexosaminidase activity"/>
    <property type="evidence" value="ECO:0007669"/>
    <property type="project" value="UniProtKB-EC"/>
</dbReference>
<dbReference type="InterPro" id="IPR025705">
    <property type="entry name" value="Beta_hexosaminidase_sua/sub"/>
</dbReference>
<evidence type="ECO:0000256" key="8">
    <source>
        <dbReference type="PIRSR" id="PIRSR625705-1"/>
    </source>
</evidence>
<comment type="similarity">
    <text evidence="2">Belongs to the glycosyl hydrolase 20 family.</text>
</comment>
<evidence type="ECO:0000256" key="6">
    <source>
        <dbReference type="ARBA" id="ARBA00030512"/>
    </source>
</evidence>
<reference evidence="14 15" key="1">
    <citation type="submission" date="2013-01" db="EMBL/GenBank/DDBJ databases">
        <authorList>
            <person name="Fiebig A."/>
            <person name="Goeker M."/>
            <person name="Klenk H.-P.P."/>
        </authorList>
    </citation>
    <scope>NUCLEOTIDE SEQUENCE [LARGE SCALE GENOMIC DNA]</scope>
    <source>
        <strain evidence="14 15">DSM 24838</strain>
    </source>
</reference>
<keyword evidence="4" id="KW-0378">Hydrolase</keyword>
<dbReference type="PATRIC" id="fig|1123501.6.peg.1511"/>
<dbReference type="Proteomes" id="UP000035100">
    <property type="component" value="Unassembled WGS sequence"/>
</dbReference>
<evidence type="ECO:0000259" key="10">
    <source>
        <dbReference type="Pfam" id="PF00728"/>
    </source>
</evidence>
<dbReference type="AlphaFoldDB" id="A0A0D0NNL7"/>
<dbReference type="Pfam" id="PF02838">
    <property type="entry name" value="Glyco_hydro_20b"/>
    <property type="match status" value="1"/>
</dbReference>
<feature type="domain" description="Microcystin LR degradation protein MlrC C-terminal" evidence="12">
    <location>
        <begin position="909"/>
        <end position="1058"/>
    </location>
</feature>
<keyword evidence="5" id="KW-0326">Glycosidase</keyword>
<dbReference type="GO" id="GO:0030203">
    <property type="term" value="P:glycosaminoglycan metabolic process"/>
    <property type="evidence" value="ECO:0007669"/>
    <property type="project" value="TreeGrafter"/>
</dbReference>
<name>A0A0D0NNL7_9RHOB</name>
<dbReference type="Pfam" id="PF00728">
    <property type="entry name" value="Glyco_hydro_20"/>
    <property type="match status" value="1"/>
</dbReference>
<dbReference type="InterPro" id="IPR010799">
    <property type="entry name" value="MlrC_C"/>
</dbReference>
<feature type="region of interest" description="Disordered" evidence="9">
    <location>
        <begin position="321"/>
        <end position="343"/>
    </location>
</feature>
<dbReference type="InterPro" id="IPR015883">
    <property type="entry name" value="Glyco_hydro_20_cat"/>
</dbReference>
<sequence length="1071" mass="112430">MSLRLEQSWTPGDGHGAFHLTLVNAGGEDLPAARLCYSSQTRLAEGARTDGGRLVRTFANHVEIDLAAPLPAGGTLQVVCDGLTHPPKNRTQGVMAAWLELPGGGVRVLEVGDLVPPEGTPRGPVTDWPEGRIDVPLGLMPWPARVEVDGFGSPPLLIPLHAAAAPGAAVAALHRRLFPAAPAPFALAGPGTEVVAEADPALSAEGYRLAFSPDRITLAHPDEAGLRHGLIALAQMTHAARTDDRFAFPQSGTIADAPRFGWRGCHFDVARNFHGAGTVLRLIDILAWLRMNRLHWHLTDDEGWRLPSRAFQGLADLAGTRARGTETPPQYADGPEGQSGSYTEAEVAQIRDHAAALGITVMPELDIPGHVTALLHAIPGLTDPDEPAGSYHSIQGYPNNALNPALPRTYEVVETLLREAAELFPGAPLHVGSDEVDHHSWQASPAALALAAREGLSGAAELQAHFLRKVQGMVRDLGRGMGAWDEAADGGGVDPDGTLLFAWRSKEKTAELIAAGYDVVATPGAGLLPRHGDGRRVGRARRDLGGHRAARGGLCLRSGGGAAGRAGQAGRRAGLHLDRAPELRRTAERDGLPAPGADRRGGLDAGRRQGLAPCRRAVPAGADAMKRVAIGGLHTECSSYSPLQQTAADFTRTEGDALVAMAPVDFAALGIAPVPLFHDRSVPGGPVAAEVFAAQRTEFMARLKAALPLDGVLLLMHGAMFVPGTDDPEGEFIAEVRAIVGPDAVIAGAFDLHGQVTQDIVDALDIFAAYRTAPHVDVPETRARAARMLAAALAGGPRPSVHWRPVPLLVPGEMSSTFVEPCAALYAALPEYDAREGVEDANLMIGYVWADSPRATAAAVVTATNPAAGERAAEEIAKAYWDARDRLAFDMDAAPLAEGLDAAQAPAILADSGDNPTAGGVGDRADVLEAVLARGLEATFAGIADPAAVAALEQGAREVEVGGSLGGGGPRVRLSVDSVTLAADCAVVTSGSATVVLTRRRRPFHDLKDFEALGIDLGAVPLLVVKSGYLSPDLRALPRRQVMALTDGAVSQDLQRLENLHRPRPTWPFQR</sequence>